<organism evidence="1 2">
    <name type="scientific">Caerostris darwini</name>
    <dbReference type="NCBI Taxonomy" id="1538125"/>
    <lineage>
        <taxon>Eukaryota</taxon>
        <taxon>Metazoa</taxon>
        <taxon>Ecdysozoa</taxon>
        <taxon>Arthropoda</taxon>
        <taxon>Chelicerata</taxon>
        <taxon>Arachnida</taxon>
        <taxon>Araneae</taxon>
        <taxon>Araneomorphae</taxon>
        <taxon>Entelegynae</taxon>
        <taxon>Araneoidea</taxon>
        <taxon>Araneidae</taxon>
        <taxon>Caerostris</taxon>
    </lineage>
</organism>
<comment type="caution">
    <text evidence="1">The sequence shown here is derived from an EMBL/GenBank/DDBJ whole genome shotgun (WGS) entry which is preliminary data.</text>
</comment>
<reference evidence="1 2" key="1">
    <citation type="submission" date="2021-06" db="EMBL/GenBank/DDBJ databases">
        <title>Caerostris darwini draft genome.</title>
        <authorList>
            <person name="Kono N."/>
            <person name="Arakawa K."/>
        </authorList>
    </citation>
    <scope>NUCLEOTIDE SEQUENCE [LARGE SCALE GENOMIC DNA]</scope>
</reference>
<protein>
    <submittedName>
        <fullName evidence="1">Uncharacterized protein</fullName>
    </submittedName>
</protein>
<gene>
    <name evidence="1" type="ORF">CDAR_39241</name>
</gene>
<sequence length="99" mass="11607">MQYVRNSVMFFRQQSNSCTGSKHANGDPQLEKKNTQYCPLILVIGNESEPHNLDHHIATQETRKEIFGEIPNHLQKIASCKKMRTWQSFHSFQVKKYKD</sequence>
<proteinExistence type="predicted"/>
<evidence type="ECO:0000313" key="2">
    <source>
        <dbReference type="Proteomes" id="UP001054837"/>
    </source>
</evidence>
<dbReference type="AlphaFoldDB" id="A0AAV4T1F0"/>
<evidence type="ECO:0000313" key="1">
    <source>
        <dbReference type="EMBL" id="GIY38487.1"/>
    </source>
</evidence>
<name>A0AAV4T1F0_9ARAC</name>
<keyword evidence="2" id="KW-1185">Reference proteome</keyword>
<accession>A0AAV4T1F0</accession>
<dbReference type="Proteomes" id="UP001054837">
    <property type="component" value="Unassembled WGS sequence"/>
</dbReference>
<dbReference type="EMBL" id="BPLQ01008624">
    <property type="protein sequence ID" value="GIY38487.1"/>
    <property type="molecule type" value="Genomic_DNA"/>
</dbReference>